<evidence type="ECO:0000256" key="3">
    <source>
        <dbReference type="ARBA" id="ARBA00022679"/>
    </source>
</evidence>
<dbReference type="SUPFAM" id="SSF53067">
    <property type="entry name" value="Actin-like ATPase domain"/>
    <property type="match status" value="2"/>
</dbReference>
<dbReference type="GO" id="GO:0016773">
    <property type="term" value="F:phosphotransferase activity, alcohol group as acceptor"/>
    <property type="evidence" value="ECO:0007669"/>
    <property type="project" value="InterPro"/>
</dbReference>
<dbReference type="InterPro" id="IPR000577">
    <property type="entry name" value="Carb_kinase_FGGY"/>
</dbReference>
<evidence type="ECO:0000313" key="9">
    <source>
        <dbReference type="Proteomes" id="UP000014137"/>
    </source>
</evidence>
<evidence type="ECO:0000256" key="2">
    <source>
        <dbReference type="ARBA" id="ARBA00022629"/>
    </source>
</evidence>
<dbReference type="InterPro" id="IPR043129">
    <property type="entry name" value="ATPase_NBD"/>
</dbReference>
<dbReference type="InterPro" id="IPR018483">
    <property type="entry name" value="Carb_kinase_FGGY_CS"/>
</dbReference>
<dbReference type="EMBL" id="ANMG01000039">
    <property type="protein sequence ID" value="EMD25805.1"/>
    <property type="molecule type" value="Genomic_DNA"/>
</dbReference>
<keyword evidence="4 5" id="KW-0418">Kinase</keyword>
<dbReference type="InterPro" id="IPR018484">
    <property type="entry name" value="FGGY_N"/>
</dbReference>
<evidence type="ECO:0000256" key="5">
    <source>
        <dbReference type="RuleBase" id="RU003733"/>
    </source>
</evidence>
<protein>
    <submittedName>
        <fullName evidence="8">Carbohydrate kinase, FGGY</fullName>
    </submittedName>
</protein>
<dbReference type="PANTHER" id="PTHR43095:SF5">
    <property type="entry name" value="XYLULOSE KINASE"/>
    <property type="match status" value="1"/>
</dbReference>
<dbReference type="Gene3D" id="3.30.420.40">
    <property type="match status" value="2"/>
</dbReference>
<accession>M2Q1I3</accession>
<dbReference type="InterPro" id="IPR050406">
    <property type="entry name" value="FGGY_Carb_Kinase"/>
</dbReference>
<comment type="caution">
    <text evidence="8">The sequence shown here is derived from an EMBL/GenBank/DDBJ whole genome shotgun (WGS) entry which is preliminary data.</text>
</comment>
<dbReference type="Pfam" id="PF00370">
    <property type="entry name" value="FGGY_N"/>
    <property type="match status" value="1"/>
</dbReference>
<feature type="domain" description="Carbohydrate kinase FGGY C-terminal" evidence="7">
    <location>
        <begin position="287"/>
        <end position="468"/>
    </location>
</feature>
<dbReference type="Pfam" id="PF02782">
    <property type="entry name" value="FGGY_C"/>
    <property type="match status" value="1"/>
</dbReference>
<evidence type="ECO:0000259" key="7">
    <source>
        <dbReference type="Pfam" id="PF02782"/>
    </source>
</evidence>
<proteinExistence type="inferred from homology"/>
<keyword evidence="2" id="KW-0119">Carbohydrate metabolism</keyword>
<dbReference type="PANTHER" id="PTHR43095">
    <property type="entry name" value="SUGAR KINASE"/>
    <property type="match status" value="1"/>
</dbReference>
<evidence type="ECO:0000313" key="8">
    <source>
        <dbReference type="EMBL" id="EMD25805.1"/>
    </source>
</evidence>
<dbReference type="AlphaFoldDB" id="M2Q1I3"/>
<dbReference type="PROSITE" id="PS00445">
    <property type="entry name" value="FGGY_KINASES_2"/>
    <property type="match status" value="1"/>
</dbReference>
<sequence length="521" mass="55155">MTDNRYHPLIALLALESSGAGKFGGVVGEPGLVLGIDIGTSSSKGVLVDSRGAVAARASRRHDTSRPRPGWFEHDAETVWWQDFLVLTRELSAAAGDHPIIGVSVSGIGPVLLPADASGKPLRPAILYGVDTRAFDEIRELNREFGEESIVERGGSALGSQAVGPKWRWLAKNEPDVFERAELFLMASSFLVLRLTGEYVLDHHSASQCDPMYDLREARWAPDRVAAIAPGVELPRLAWPTEVVGSVTAGAAAETGLPQGIPVTAGTVDAWAEATSAGVTAPGDTMLMYGTTMFLIQVLSDPRPGPGLWTTRGAFPDTYSLAAGMATSGAITDWLRELVDGEFGELAAAAGEVPAGSRGLLMLPYFAGERTPIPDPDARGVIAGLTTSHGSAELYRAALEGTAYGVRHNLEAMREAGGGTRRFVAVGGGTQGGVWTQIVSDVARIDQEIPVETVGAAFGDAVLASVALGLEPDVEAWNPVAEVVRPGADADVYDEFYPHYRALYRSTMDIAHFLARKNSLA</sequence>
<keyword evidence="3 5" id="KW-0808">Transferase</keyword>
<name>M2Q1I3_9PSEU</name>
<dbReference type="PATRIC" id="fig|1238180.3.peg.4373"/>
<dbReference type="InterPro" id="IPR018485">
    <property type="entry name" value="FGGY_C"/>
</dbReference>
<evidence type="ECO:0000256" key="4">
    <source>
        <dbReference type="ARBA" id="ARBA00022777"/>
    </source>
</evidence>
<dbReference type="GO" id="GO:0042732">
    <property type="term" value="P:D-xylose metabolic process"/>
    <property type="evidence" value="ECO:0007669"/>
    <property type="project" value="UniProtKB-KW"/>
</dbReference>
<dbReference type="Proteomes" id="UP000014137">
    <property type="component" value="Unassembled WGS sequence"/>
</dbReference>
<organism evidence="8 9">
    <name type="scientific">Amycolatopsis azurea DSM 43854</name>
    <dbReference type="NCBI Taxonomy" id="1238180"/>
    <lineage>
        <taxon>Bacteria</taxon>
        <taxon>Bacillati</taxon>
        <taxon>Actinomycetota</taxon>
        <taxon>Actinomycetes</taxon>
        <taxon>Pseudonocardiales</taxon>
        <taxon>Pseudonocardiaceae</taxon>
        <taxon>Amycolatopsis</taxon>
    </lineage>
</organism>
<evidence type="ECO:0000259" key="6">
    <source>
        <dbReference type="Pfam" id="PF00370"/>
    </source>
</evidence>
<feature type="domain" description="Carbohydrate kinase FGGY N-terminal" evidence="6">
    <location>
        <begin position="33"/>
        <end position="271"/>
    </location>
</feature>
<keyword evidence="2" id="KW-0859">Xylose metabolism</keyword>
<evidence type="ECO:0000256" key="1">
    <source>
        <dbReference type="ARBA" id="ARBA00009156"/>
    </source>
</evidence>
<gene>
    <name evidence="8" type="ORF">C791_4042</name>
</gene>
<dbReference type="PIRSF" id="PIRSF000538">
    <property type="entry name" value="GlpK"/>
    <property type="match status" value="1"/>
</dbReference>
<reference evidence="8 9" key="1">
    <citation type="submission" date="2012-10" db="EMBL/GenBank/DDBJ databases">
        <title>Genome assembly of Amycolatopsis azurea DSM 43854.</title>
        <authorList>
            <person name="Khatri I."/>
            <person name="Kaur I."/>
            <person name="Subramanian S."/>
            <person name="Mayilraj S."/>
        </authorList>
    </citation>
    <scope>NUCLEOTIDE SEQUENCE [LARGE SCALE GENOMIC DNA]</scope>
    <source>
        <strain evidence="8 9">DSM 43854</strain>
    </source>
</reference>
<dbReference type="GO" id="GO:0016301">
    <property type="term" value="F:kinase activity"/>
    <property type="evidence" value="ECO:0007669"/>
    <property type="project" value="UniProtKB-KW"/>
</dbReference>
<comment type="similarity">
    <text evidence="1 5">Belongs to the FGGY kinase family.</text>
</comment>
<dbReference type="CDD" id="cd07804">
    <property type="entry name" value="ASKHA_NBD_FGGY_RrXK-like"/>
    <property type="match status" value="1"/>
</dbReference>